<dbReference type="GO" id="GO:0008360">
    <property type="term" value="P:regulation of cell shape"/>
    <property type="evidence" value="ECO:0007669"/>
    <property type="project" value="UniProtKB-KW"/>
</dbReference>
<feature type="transmembrane region" description="Helical" evidence="17">
    <location>
        <begin position="228"/>
        <end position="251"/>
    </location>
</feature>
<feature type="transmembrane region" description="Helical" evidence="17">
    <location>
        <begin position="381"/>
        <end position="402"/>
    </location>
</feature>
<keyword evidence="4 17" id="KW-0812">Transmembrane</keyword>
<evidence type="ECO:0000256" key="4">
    <source>
        <dbReference type="ARBA" id="ARBA00022692"/>
    </source>
</evidence>
<evidence type="ECO:0000256" key="6">
    <source>
        <dbReference type="ARBA" id="ARBA00022984"/>
    </source>
</evidence>
<dbReference type="EC" id="2.4.99.28" evidence="14"/>
<feature type="transmembrane region" description="Helical" evidence="17">
    <location>
        <begin position="46"/>
        <end position="66"/>
    </location>
</feature>
<keyword evidence="19" id="KW-1185">Reference proteome</keyword>
<feature type="transmembrane region" description="Helical" evidence="17">
    <location>
        <begin position="306"/>
        <end position="333"/>
    </location>
</feature>
<evidence type="ECO:0000256" key="14">
    <source>
        <dbReference type="ARBA" id="ARBA00044770"/>
    </source>
</evidence>
<evidence type="ECO:0000256" key="2">
    <source>
        <dbReference type="ARBA" id="ARBA00022676"/>
    </source>
</evidence>
<keyword evidence="5" id="KW-0133">Cell shape</keyword>
<feature type="transmembrane region" description="Helical" evidence="17">
    <location>
        <begin position="153"/>
        <end position="171"/>
    </location>
</feature>
<dbReference type="OrthoDB" id="9812661at2"/>
<dbReference type="GO" id="GO:0008955">
    <property type="term" value="F:peptidoglycan glycosyltransferase activity"/>
    <property type="evidence" value="ECO:0007669"/>
    <property type="project" value="UniProtKB-EC"/>
</dbReference>
<dbReference type="GO" id="GO:0009252">
    <property type="term" value="P:peptidoglycan biosynthetic process"/>
    <property type="evidence" value="ECO:0007669"/>
    <property type="project" value="UniProtKB-KW"/>
</dbReference>
<keyword evidence="6" id="KW-0573">Peptidoglycan synthesis</keyword>
<feature type="transmembrane region" description="Helical" evidence="17">
    <location>
        <begin position="86"/>
        <end position="104"/>
    </location>
</feature>
<keyword evidence="8 17" id="KW-0472">Membrane</keyword>
<comment type="function">
    <text evidence="16">Peptidoglycan polymerase that is essential for cell division.</text>
</comment>
<evidence type="ECO:0000256" key="7">
    <source>
        <dbReference type="ARBA" id="ARBA00022989"/>
    </source>
</evidence>
<feature type="transmembrane region" description="Helical" evidence="17">
    <location>
        <begin position="111"/>
        <end position="133"/>
    </location>
</feature>
<evidence type="ECO:0000256" key="17">
    <source>
        <dbReference type="SAM" id="Phobius"/>
    </source>
</evidence>
<keyword evidence="7 17" id="KW-1133">Transmembrane helix</keyword>
<evidence type="ECO:0000256" key="10">
    <source>
        <dbReference type="ARBA" id="ARBA00033270"/>
    </source>
</evidence>
<dbReference type="PATRIC" id="fig|1341156.4.peg.1444"/>
<dbReference type="EMBL" id="JEOB01000002">
    <property type="protein sequence ID" value="EXM39327.1"/>
    <property type="molecule type" value="Genomic_DNA"/>
</dbReference>
<keyword evidence="2" id="KW-0328">Glycosyltransferase</keyword>
<accession>A0A011V1J3</accession>
<comment type="subcellular location">
    <subcellularLocation>
        <location evidence="1">Membrane</location>
        <topology evidence="1">Multi-pass membrane protein</topology>
    </subcellularLocation>
</comment>
<evidence type="ECO:0000313" key="19">
    <source>
        <dbReference type="Proteomes" id="UP000021369"/>
    </source>
</evidence>
<gene>
    <name evidence="18" type="ORF">RASY3_05125</name>
</gene>
<sequence>MADKGIHRDRDGGLTLNNHLIARQPVAQARKKLNFNFKSINKGVDIPFLLLILVLLGFGVLMMFSASYAWGINDMGDGYFYAKKQLTFAGLGLVGMLVVSVLDYHFFQNTVVCYIFFGVMYAMCLYAAFFGSSTADASRWINLGFVQFQPSELLKVAFIIIFAYIMAVNFPKFNNWKYCVIPFTVIMGITVIVLGLQRHLSAVLIIGVIGVSMMFVSGMPAKTFWKFIGVLAAVAVLALAVVLMAGKFSYIQERIDGWRNPEADIQNNTWQTYNSLVAIGSGGWFGLGFGESRQKFLYLPEAQNDFVFAIICEELGFVGALVVVVLFVIFVLRGFYIAANAKDRFGMLVAAGITIQIGLQAFLNIMVASNSFPNTGISLPFFSYGGTALIIQLAEMGILLSISRQGNIKK</sequence>
<comment type="similarity">
    <text evidence="11">Belongs to the SEDS family. FtsW subfamily.</text>
</comment>
<organism evidence="18 19">
    <name type="scientific">Ruminococcus albus SY3</name>
    <dbReference type="NCBI Taxonomy" id="1341156"/>
    <lineage>
        <taxon>Bacteria</taxon>
        <taxon>Bacillati</taxon>
        <taxon>Bacillota</taxon>
        <taxon>Clostridia</taxon>
        <taxon>Eubacteriales</taxon>
        <taxon>Oscillospiraceae</taxon>
        <taxon>Ruminococcus</taxon>
    </lineage>
</organism>
<evidence type="ECO:0000256" key="9">
    <source>
        <dbReference type="ARBA" id="ARBA00032370"/>
    </source>
</evidence>
<evidence type="ECO:0000256" key="5">
    <source>
        <dbReference type="ARBA" id="ARBA00022960"/>
    </source>
</evidence>
<feature type="transmembrane region" description="Helical" evidence="17">
    <location>
        <begin position="345"/>
        <end position="369"/>
    </location>
</feature>
<dbReference type="GO" id="GO:0005886">
    <property type="term" value="C:plasma membrane"/>
    <property type="evidence" value="ECO:0007669"/>
    <property type="project" value="TreeGrafter"/>
</dbReference>
<dbReference type="GO" id="GO:0051301">
    <property type="term" value="P:cell division"/>
    <property type="evidence" value="ECO:0007669"/>
    <property type="project" value="InterPro"/>
</dbReference>
<name>A0A011V1J3_RUMAL</name>
<dbReference type="AlphaFoldDB" id="A0A011V1J3"/>
<dbReference type="RefSeq" id="WP_051506342.1">
    <property type="nucleotide sequence ID" value="NZ_JEOB01000002.1"/>
</dbReference>
<dbReference type="PANTHER" id="PTHR30474">
    <property type="entry name" value="CELL CYCLE PROTEIN"/>
    <property type="match status" value="1"/>
</dbReference>
<protein>
    <recommendedName>
        <fullName evidence="12">Probable peptidoglycan glycosyltransferase FtsW</fullName>
        <ecNumber evidence="14">2.4.99.28</ecNumber>
    </recommendedName>
    <alternativeName>
        <fullName evidence="13">Cell division protein FtsW</fullName>
    </alternativeName>
    <alternativeName>
        <fullName evidence="10">Cell wall polymerase</fullName>
    </alternativeName>
    <alternativeName>
        <fullName evidence="9">Peptidoglycan polymerase</fullName>
    </alternativeName>
</protein>
<dbReference type="InterPro" id="IPR001182">
    <property type="entry name" value="FtsW/RodA"/>
</dbReference>
<evidence type="ECO:0000256" key="1">
    <source>
        <dbReference type="ARBA" id="ARBA00004141"/>
    </source>
</evidence>
<feature type="transmembrane region" description="Helical" evidence="17">
    <location>
        <begin position="178"/>
        <end position="196"/>
    </location>
</feature>
<evidence type="ECO:0000256" key="11">
    <source>
        <dbReference type="ARBA" id="ARBA00038053"/>
    </source>
</evidence>
<keyword evidence="3" id="KW-0808">Transferase</keyword>
<dbReference type="GO" id="GO:0032153">
    <property type="term" value="C:cell division site"/>
    <property type="evidence" value="ECO:0007669"/>
    <property type="project" value="TreeGrafter"/>
</dbReference>
<comment type="caution">
    <text evidence="18">The sequence shown here is derived from an EMBL/GenBank/DDBJ whole genome shotgun (WGS) entry which is preliminary data.</text>
</comment>
<comment type="catalytic activity">
    <reaction evidence="15">
        <text>[GlcNAc-(1-&gt;4)-Mur2Ac(oyl-L-Ala-gamma-D-Glu-L-Lys-D-Ala-D-Ala)](n)-di-trans,octa-cis-undecaprenyl diphosphate + beta-D-GlcNAc-(1-&gt;4)-Mur2Ac(oyl-L-Ala-gamma-D-Glu-L-Lys-D-Ala-D-Ala)-di-trans,octa-cis-undecaprenyl diphosphate = [GlcNAc-(1-&gt;4)-Mur2Ac(oyl-L-Ala-gamma-D-Glu-L-Lys-D-Ala-D-Ala)](n+1)-di-trans,octa-cis-undecaprenyl diphosphate + di-trans,octa-cis-undecaprenyl diphosphate + H(+)</text>
        <dbReference type="Rhea" id="RHEA:23708"/>
        <dbReference type="Rhea" id="RHEA-COMP:9602"/>
        <dbReference type="Rhea" id="RHEA-COMP:9603"/>
        <dbReference type="ChEBI" id="CHEBI:15378"/>
        <dbReference type="ChEBI" id="CHEBI:58405"/>
        <dbReference type="ChEBI" id="CHEBI:60033"/>
        <dbReference type="ChEBI" id="CHEBI:78435"/>
        <dbReference type="EC" id="2.4.99.28"/>
    </reaction>
</comment>
<evidence type="ECO:0000256" key="16">
    <source>
        <dbReference type="ARBA" id="ARBA00049966"/>
    </source>
</evidence>
<evidence type="ECO:0000256" key="12">
    <source>
        <dbReference type="ARBA" id="ARBA00041185"/>
    </source>
</evidence>
<evidence type="ECO:0000256" key="3">
    <source>
        <dbReference type="ARBA" id="ARBA00022679"/>
    </source>
</evidence>
<evidence type="ECO:0000256" key="13">
    <source>
        <dbReference type="ARBA" id="ARBA00041418"/>
    </source>
</evidence>
<dbReference type="GO" id="GO:0015648">
    <property type="term" value="F:lipid-linked peptidoglycan transporter activity"/>
    <property type="evidence" value="ECO:0007669"/>
    <property type="project" value="TreeGrafter"/>
</dbReference>
<evidence type="ECO:0000256" key="15">
    <source>
        <dbReference type="ARBA" id="ARBA00049902"/>
    </source>
</evidence>
<dbReference type="PANTHER" id="PTHR30474:SF2">
    <property type="entry name" value="PEPTIDOGLYCAN GLYCOSYLTRANSFERASE FTSW-RELATED"/>
    <property type="match status" value="1"/>
</dbReference>
<dbReference type="Proteomes" id="UP000021369">
    <property type="component" value="Unassembled WGS sequence"/>
</dbReference>
<feature type="transmembrane region" description="Helical" evidence="17">
    <location>
        <begin position="202"/>
        <end position="221"/>
    </location>
</feature>
<reference evidence="18 19" key="1">
    <citation type="submission" date="2013-06" db="EMBL/GenBank/DDBJ databases">
        <title>Rumen cellulosomics: divergent fiber-degrading strategies revealed by comparative genome-wide analysis of six Ruminococcal strains.</title>
        <authorList>
            <person name="Dassa B."/>
            <person name="Borovok I."/>
            <person name="Lamed R."/>
            <person name="Flint H."/>
            <person name="Yeoman C.J."/>
            <person name="White B."/>
            <person name="Bayer E.A."/>
        </authorList>
    </citation>
    <scope>NUCLEOTIDE SEQUENCE [LARGE SCALE GENOMIC DNA]</scope>
    <source>
        <strain evidence="18 19">SY3</strain>
    </source>
</reference>
<proteinExistence type="inferred from homology"/>
<dbReference type="Pfam" id="PF01098">
    <property type="entry name" value="FTSW_RODA_SPOVE"/>
    <property type="match status" value="1"/>
</dbReference>
<evidence type="ECO:0000256" key="8">
    <source>
        <dbReference type="ARBA" id="ARBA00023136"/>
    </source>
</evidence>
<evidence type="ECO:0000313" key="18">
    <source>
        <dbReference type="EMBL" id="EXM39327.1"/>
    </source>
</evidence>